<evidence type="ECO:0000313" key="3">
    <source>
        <dbReference type="Proteomes" id="UP000694001"/>
    </source>
</evidence>
<dbReference type="AlphaFoldDB" id="A0A975YK96"/>
<sequence length="393" mass="42688">MPYRQVIPSDFMSHPRLADLARRMTAEPPAPAPAPQPAAASADLDPIWSRAIDRAGDPTPRDRIADAAERETAFSYRTPEGLTQHLPPEAVALLRRLDDAATEARDRSVALTAHINAAEDRAGRVSIDVAAAIRSAGLPEVATLDDARAMAKRDRWPEHYSDPQRQHVRRIVAEGDRLAEAQGEVARLRDRQRQHAAEAAPVTALRNRIVTALGRSRPPFKPVELPAVDAKKAEAALRGARETIAEAAAEIERISTARPNEHEAFALALAAVERYGAESGFGAAVKWNGTEFTIREATPGLSTEDHRPLRPLALLAAVVPQELAAAIARTIGADPDAPLLRDRPRLLAEARARLRQAELLERAALHALGDPLDRLAERPEADPLLILMVEAGR</sequence>
<dbReference type="Proteomes" id="UP000694001">
    <property type="component" value="Chromosome"/>
</dbReference>
<gene>
    <name evidence="2" type="ORF">KO353_04435</name>
</gene>
<dbReference type="RefSeq" id="WP_218286537.1">
    <property type="nucleotide sequence ID" value="NZ_CP076448.1"/>
</dbReference>
<keyword evidence="3" id="KW-1185">Reference proteome</keyword>
<proteinExistence type="predicted"/>
<evidence type="ECO:0000256" key="1">
    <source>
        <dbReference type="SAM" id="Coils"/>
    </source>
</evidence>
<accession>A0A975YK96</accession>
<evidence type="ECO:0000313" key="2">
    <source>
        <dbReference type="EMBL" id="QXM25481.1"/>
    </source>
</evidence>
<dbReference type="EMBL" id="CP076448">
    <property type="protein sequence ID" value="QXM25481.1"/>
    <property type="molecule type" value="Genomic_DNA"/>
</dbReference>
<keyword evidence="1" id="KW-0175">Coiled coil</keyword>
<feature type="coiled-coil region" evidence="1">
    <location>
        <begin position="230"/>
        <end position="257"/>
    </location>
</feature>
<reference evidence="2" key="1">
    <citation type="submission" date="2021-06" db="EMBL/GenBank/DDBJ databases">
        <title>Elioraea tepida, sp. nov., a moderately thermophilic aerobic anoxygenic phototrophic bacterium isolated from an alkaline siliceous hot spring mat community in Yellowstone National Park, WY, USA.</title>
        <authorList>
            <person name="Saini M.K."/>
            <person name="Yoshida S."/>
            <person name="Sebastian A."/>
            <person name="Hirose S."/>
            <person name="Hara E."/>
            <person name="Tamaki H."/>
            <person name="Soulier N.T."/>
            <person name="Albert I."/>
            <person name="Hanada S."/>
            <person name="Bryant D.A."/>
            <person name="Tank M."/>
        </authorList>
    </citation>
    <scope>NUCLEOTIDE SEQUENCE</scope>
    <source>
        <strain evidence="2">MS-P2</strain>
    </source>
</reference>
<organism evidence="2 3">
    <name type="scientific">Elioraea tepida</name>
    <dbReference type="NCBI Taxonomy" id="2843330"/>
    <lineage>
        <taxon>Bacteria</taxon>
        <taxon>Pseudomonadati</taxon>
        <taxon>Pseudomonadota</taxon>
        <taxon>Alphaproteobacteria</taxon>
        <taxon>Acetobacterales</taxon>
        <taxon>Elioraeaceae</taxon>
        <taxon>Elioraea</taxon>
    </lineage>
</organism>
<protein>
    <submittedName>
        <fullName evidence="2">Uncharacterized protein</fullName>
    </submittedName>
</protein>
<feature type="coiled-coil region" evidence="1">
    <location>
        <begin position="171"/>
        <end position="198"/>
    </location>
</feature>
<name>A0A975YK96_9PROT</name>
<dbReference type="KEGG" id="elio:KO353_04435"/>